<gene>
    <name evidence="8" type="ORF">DKZ56_15000</name>
</gene>
<evidence type="ECO:0000313" key="9">
    <source>
        <dbReference type="Proteomes" id="UP000291151"/>
    </source>
</evidence>
<keyword evidence="2" id="KW-1003">Cell membrane</keyword>
<dbReference type="PANTHER" id="PTHR45138:SF9">
    <property type="entry name" value="DIGUANYLATE CYCLASE DGCM-RELATED"/>
    <property type="match status" value="1"/>
</dbReference>
<evidence type="ECO:0000256" key="4">
    <source>
        <dbReference type="ARBA" id="ARBA00022989"/>
    </source>
</evidence>
<dbReference type="GO" id="GO:0052621">
    <property type="term" value="F:diguanylate cyclase activity"/>
    <property type="evidence" value="ECO:0007669"/>
    <property type="project" value="TreeGrafter"/>
</dbReference>
<evidence type="ECO:0000256" key="3">
    <source>
        <dbReference type="ARBA" id="ARBA00022692"/>
    </source>
</evidence>
<dbReference type="Pfam" id="PF00990">
    <property type="entry name" value="GGDEF"/>
    <property type="match status" value="1"/>
</dbReference>
<dbReference type="InterPro" id="IPR050469">
    <property type="entry name" value="Diguanylate_Cyclase"/>
</dbReference>
<dbReference type="GO" id="GO:0005886">
    <property type="term" value="C:plasma membrane"/>
    <property type="evidence" value="ECO:0007669"/>
    <property type="project" value="UniProtKB-SubCell"/>
</dbReference>
<organism evidence="8 9">
    <name type="scientific">Ureibacillus thermophilus</name>
    <dbReference type="NCBI Taxonomy" id="367743"/>
    <lineage>
        <taxon>Bacteria</taxon>
        <taxon>Bacillati</taxon>
        <taxon>Bacillota</taxon>
        <taxon>Bacilli</taxon>
        <taxon>Bacillales</taxon>
        <taxon>Caryophanaceae</taxon>
        <taxon>Ureibacillus</taxon>
    </lineage>
</organism>
<evidence type="ECO:0000256" key="2">
    <source>
        <dbReference type="ARBA" id="ARBA00022475"/>
    </source>
</evidence>
<feature type="transmembrane region" description="Helical" evidence="6">
    <location>
        <begin position="99"/>
        <end position="119"/>
    </location>
</feature>
<dbReference type="GO" id="GO:0071555">
    <property type="term" value="P:cell wall organization"/>
    <property type="evidence" value="ECO:0007669"/>
    <property type="project" value="InterPro"/>
</dbReference>
<feature type="domain" description="GGDEF" evidence="7">
    <location>
        <begin position="222"/>
        <end position="354"/>
    </location>
</feature>
<dbReference type="Pfam" id="PF07694">
    <property type="entry name" value="5TM-5TMR_LYT"/>
    <property type="match status" value="1"/>
</dbReference>
<dbReference type="GO" id="GO:1902201">
    <property type="term" value="P:negative regulation of bacterial-type flagellum-dependent cell motility"/>
    <property type="evidence" value="ECO:0007669"/>
    <property type="project" value="TreeGrafter"/>
</dbReference>
<dbReference type="InterPro" id="IPR029787">
    <property type="entry name" value="Nucleotide_cyclase"/>
</dbReference>
<comment type="subcellular location">
    <subcellularLocation>
        <location evidence="1">Cell membrane</location>
        <topology evidence="1">Multi-pass membrane protein</topology>
    </subcellularLocation>
</comment>
<dbReference type="InterPro" id="IPR000160">
    <property type="entry name" value="GGDEF_dom"/>
</dbReference>
<dbReference type="CDD" id="cd01949">
    <property type="entry name" value="GGDEF"/>
    <property type="match status" value="1"/>
</dbReference>
<keyword evidence="5 6" id="KW-0472">Membrane</keyword>
<dbReference type="InterPro" id="IPR043128">
    <property type="entry name" value="Rev_trsase/Diguanyl_cyclase"/>
</dbReference>
<dbReference type="RefSeq" id="WP_208650684.1">
    <property type="nucleotide sequence ID" value="NZ_CP036528.1"/>
</dbReference>
<accession>A0A4V1A3E9</accession>
<proteinExistence type="predicted"/>
<dbReference type="EMBL" id="CP036528">
    <property type="protein sequence ID" value="QBK27010.1"/>
    <property type="molecule type" value="Genomic_DNA"/>
</dbReference>
<keyword evidence="4 6" id="KW-1133">Transmembrane helix</keyword>
<dbReference type="GO" id="GO:0000155">
    <property type="term" value="F:phosphorelay sensor kinase activity"/>
    <property type="evidence" value="ECO:0007669"/>
    <property type="project" value="InterPro"/>
</dbReference>
<dbReference type="NCBIfam" id="TIGR00254">
    <property type="entry name" value="GGDEF"/>
    <property type="match status" value="1"/>
</dbReference>
<evidence type="ECO:0000256" key="5">
    <source>
        <dbReference type="ARBA" id="ARBA00023136"/>
    </source>
</evidence>
<dbReference type="SUPFAM" id="SSF55073">
    <property type="entry name" value="Nucleotide cyclase"/>
    <property type="match status" value="1"/>
</dbReference>
<dbReference type="KEGG" id="uth:DKZ56_15000"/>
<dbReference type="GO" id="GO:0043709">
    <property type="term" value="P:cell adhesion involved in single-species biofilm formation"/>
    <property type="evidence" value="ECO:0007669"/>
    <property type="project" value="TreeGrafter"/>
</dbReference>
<feature type="transmembrane region" description="Helical" evidence="6">
    <location>
        <begin position="66"/>
        <end position="93"/>
    </location>
</feature>
<dbReference type="PROSITE" id="PS50887">
    <property type="entry name" value="GGDEF"/>
    <property type="match status" value="1"/>
</dbReference>
<dbReference type="SMART" id="SM00267">
    <property type="entry name" value="GGDEF"/>
    <property type="match status" value="1"/>
</dbReference>
<feature type="transmembrane region" description="Helical" evidence="6">
    <location>
        <begin position="5"/>
        <end position="23"/>
    </location>
</feature>
<dbReference type="AlphaFoldDB" id="A0A4V1A3E9"/>
<reference evidence="8 9" key="1">
    <citation type="submission" date="2019-02" db="EMBL/GenBank/DDBJ databases">
        <title>Ureibacillus thermophilus.</title>
        <authorList>
            <person name="Sunny J.S."/>
            <person name="Natarajan A."/>
            <person name="Saleena L.M."/>
        </authorList>
    </citation>
    <scope>NUCLEOTIDE SEQUENCE [LARGE SCALE GENOMIC DNA]</scope>
    <source>
        <strain evidence="8 9">LM102</strain>
    </source>
</reference>
<evidence type="ECO:0000259" key="7">
    <source>
        <dbReference type="PROSITE" id="PS50887"/>
    </source>
</evidence>
<keyword evidence="3 6" id="KW-0812">Transmembrane</keyword>
<dbReference type="Proteomes" id="UP000291151">
    <property type="component" value="Chromosome"/>
</dbReference>
<dbReference type="PANTHER" id="PTHR45138">
    <property type="entry name" value="REGULATORY COMPONENTS OF SENSORY TRANSDUCTION SYSTEM"/>
    <property type="match status" value="1"/>
</dbReference>
<keyword evidence="9" id="KW-1185">Reference proteome</keyword>
<name>A0A4V1A3E9_9BACL</name>
<evidence type="ECO:0000256" key="1">
    <source>
        <dbReference type="ARBA" id="ARBA00004651"/>
    </source>
</evidence>
<feature type="transmembrane region" description="Helical" evidence="6">
    <location>
        <begin position="35"/>
        <end position="54"/>
    </location>
</feature>
<feature type="transmembrane region" description="Helical" evidence="6">
    <location>
        <begin position="131"/>
        <end position="149"/>
    </location>
</feature>
<evidence type="ECO:0000256" key="6">
    <source>
        <dbReference type="SAM" id="Phobius"/>
    </source>
</evidence>
<protein>
    <submittedName>
        <fullName evidence="8">Sensor domain-containing diguanylate cyclase</fullName>
    </submittedName>
</protein>
<evidence type="ECO:0000313" key="8">
    <source>
        <dbReference type="EMBL" id="QBK27010.1"/>
    </source>
</evidence>
<dbReference type="Gene3D" id="3.30.70.270">
    <property type="match status" value="1"/>
</dbReference>
<feature type="transmembrane region" description="Helical" evidence="6">
    <location>
        <begin position="161"/>
        <end position="178"/>
    </location>
</feature>
<dbReference type="FunFam" id="3.30.70.270:FF:000001">
    <property type="entry name" value="Diguanylate cyclase domain protein"/>
    <property type="match status" value="1"/>
</dbReference>
<dbReference type="InterPro" id="IPR011620">
    <property type="entry name" value="Sig_transdc_His_kinase_LytS_TM"/>
</dbReference>
<sequence>MFQSILSNIAIILLMHLTMTFISDNHKKIPLFFRKVITVSLVSCCTIILFYLPIHLNENFFVDMRFIPLIFLAYLQGWIAIPALLIASAWRFFMGGAGTVPGIVFGMALPTIIALAFHPRSHLKKHYIEKISIVLLCWIVCDFPIIFIVPNGWEIFKNTALFRVTSFIVTAVILYIFIMQDRQRRFLNSQLEKMADEDPLTKLLNKRKFYEVVEEKRHTLKPKHYIAMLDIDHFKKVNDTYGHLFGDKILVEVANILKKYESDQLVTGRFGGEEFIIYLGETNINSATNLLENIRLDIKHTSFPYKEIESVSITISTGVSEFKDDNILEAVYSADQNLYKAKRSGRDCLVGPVQRYINEPSRRNF</sequence>